<evidence type="ECO:0000259" key="3">
    <source>
        <dbReference type="Pfam" id="PF01648"/>
    </source>
</evidence>
<dbReference type="SUPFAM" id="SSF56214">
    <property type="entry name" value="4'-phosphopantetheinyl transferase"/>
    <property type="match status" value="2"/>
</dbReference>
<protein>
    <submittedName>
        <fullName evidence="4">4'-phosphopantetheinyl transferase superfamily protein</fullName>
    </submittedName>
</protein>
<name>A0ABU2H2R4_9ACTN</name>
<dbReference type="InterPro" id="IPR050559">
    <property type="entry name" value="P-Pant_transferase_sf"/>
</dbReference>
<accession>A0ABU2H2R4</accession>
<sequence>MRNHHTCEVWWASPRQAHPRLLDVLDGRERERHARFHRRADADRYLVGHALLRGVCARRSGQRPGEICFEYHCPNCDHGGGHGKPYPSGPARGLQVSLTHSGDRVGVAVLADIEVGVDVEAVTSTRDLDRLAEHVLTEGERIALDRVPTRQRERGFFTYWSRKEALLKATGLGLSGGLRTIEVTAPDETAAVRSWQGPAAPTTVWLTDLSPGDQHCGALALLAPGPVQVIEHDSTRSATILDSV</sequence>
<dbReference type="PANTHER" id="PTHR12215">
    <property type="entry name" value="PHOSPHOPANTETHEINE TRANSFERASE"/>
    <property type="match status" value="1"/>
</dbReference>
<dbReference type="InterPro" id="IPR037143">
    <property type="entry name" value="4-PPantetheinyl_Trfase_dom_sf"/>
</dbReference>
<organism evidence="4 5">
    <name type="scientific">Lipingzhangella rawalii</name>
    <dbReference type="NCBI Taxonomy" id="2055835"/>
    <lineage>
        <taxon>Bacteria</taxon>
        <taxon>Bacillati</taxon>
        <taxon>Actinomycetota</taxon>
        <taxon>Actinomycetes</taxon>
        <taxon>Streptosporangiales</taxon>
        <taxon>Nocardiopsidaceae</taxon>
        <taxon>Lipingzhangella</taxon>
    </lineage>
</organism>
<dbReference type="RefSeq" id="WP_310910417.1">
    <property type="nucleotide sequence ID" value="NZ_JAVLVT010000001.1"/>
</dbReference>
<dbReference type="EMBL" id="JAVLVT010000001">
    <property type="protein sequence ID" value="MDS1268909.1"/>
    <property type="molecule type" value="Genomic_DNA"/>
</dbReference>
<keyword evidence="5" id="KW-1185">Reference proteome</keyword>
<feature type="domain" description="4'-phosphopantetheinyl transferase" evidence="3">
    <location>
        <begin position="115"/>
        <end position="215"/>
    </location>
</feature>
<dbReference type="InterPro" id="IPR008278">
    <property type="entry name" value="4-PPantetheinyl_Trfase_dom"/>
</dbReference>
<evidence type="ECO:0000256" key="1">
    <source>
        <dbReference type="ARBA" id="ARBA00010990"/>
    </source>
</evidence>
<reference evidence="5" key="1">
    <citation type="submission" date="2023-07" db="EMBL/GenBank/DDBJ databases">
        <title>Novel species in the genus Lipingzhangella isolated from Sambhar Salt Lake.</title>
        <authorList>
            <person name="Jiya N."/>
            <person name="Kajale S."/>
            <person name="Sharma A."/>
        </authorList>
    </citation>
    <scope>NUCLEOTIDE SEQUENCE [LARGE SCALE GENOMIC DNA]</scope>
    <source>
        <strain evidence="5">LS1_29</strain>
    </source>
</reference>
<dbReference type="Proteomes" id="UP001250214">
    <property type="component" value="Unassembled WGS sequence"/>
</dbReference>
<dbReference type="PANTHER" id="PTHR12215:SF10">
    <property type="entry name" value="L-AMINOADIPATE-SEMIALDEHYDE DEHYDROGENASE-PHOSPHOPANTETHEINYL TRANSFERASE"/>
    <property type="match status" value="1"/>
</dbReference>
<comment type="similarity">
    <text evidence="1">Belongs to the P-Pant transferase superfamily. Gsp/Sfp/HetI/AcpT family.</text>
</comment>
<evidence type="ECO:0000313" key="4">
    <source>
        <dbReference type="EMBL" id="MDS1268909.1"/>
    </source>
</evidence>
<comment type="caution">
    <text evidence="4">The sequence shown here is derived from an EMBL/GenBank/DDBJ whole genome shotgun (WGS) entry which is preliminary data.</text>
</comment>
<evidence type="ECO:0000313" key="5">
    <source>
        <dbReference type="Proteomes" id="UP001250214"/>
    </source>
</evidence>
<evidence type="ECO:0000256" key="2">
    <source>
        <dbReference type="ARBA" id="ARBA00022679"/>
    </source>
</evidence>
<dbReference type="Pfam" id="PF01648">
    <property type="entry name" value="ACPS"/>
    <property type="match status" value="1"/>
</dbReference>
<keyword evidence="2 4" id="KW-0808">Transferase</keyword>
<proteinExistence type="inferred from homology"/>
<gene>
    <name evidence="4" type="ORF">RIF23_01225</name>
</gene>
<dbReference type="Gene3D" id="3.90.470.20">
    <property type="entry name" value="4'-phosphopantetheinyl transferase domain"/>
    <property type="match status" value="2"/>
</dbReference>
<dbReference type="GO" id="GO:0016740">
    <property type="term" value="F:transferase activity"/>
    <property type="evidence" value="ECO:0007669"/>
    <property type="project" value="UniProtKB-KW"/>
</dbReference>